<sequence length="620" mass="70948">MDKDFADTLEDGGFTCDERFVCSLCQRGTFSKDRKCAPCPRGGFYQDEIGVIPKDDEPLGCKKCPHGKYVNNGTGKSEEDCLDCPAGTNTTLHAGYRACFCKDNYARTDRFGPCSICNEKGIHCSWKEYRSIKADFFWSWNFSNANVTKYRKFVENIKTENWMFDSFTQYNGGFPRAFKCPKEKSCVPTRDHIEVTCSFGYTGWLCSKCDRNFYSVLNHCIPCSSPAWFYTELGLICCFCVIVFVWVFRLYKMEKTRTTPGRSSFHKIISRGKLVLGFYQVVGEFVSSVHNVKWTKALKVVGDVVSLIELNIFRLIFRPKCLDEKLQLNPKIEFVIGMMIPCTLISTLLVLYWTMTTRYKRKNRFTHASASVVSYKRKLKYNFLTSVIVILFVTYPSICNTVFQLHPAACETFCVDIENSHCKTLLRSDYDIDCKDLKIHHVFVHISMAVYVVGFPLVLFLLLRKEVKFISLYGSPGPLHAINEEPGGDAQNLRDDSSTSTSKPFWMSFLCENYKTEYWYWEIVELSRKMTQTALITLLGWGNVLTVLFTVGISVVFLMLHARHRPMKSTFEQCLQMFSLTAILANVLVAIFDVPDEYEDEMSVALAILNALVIAITIGK</sequence>
<dbReference type="Proteomes" id="UP001152320">
    <property type="component" value="Chromosome 1"/>
</dbReference>
<evidence type="ECO:0008006" key="4">
    <source>
        <dbReference type="Google" id="ProtNLM"/>
    </source>
</evidence>
<dbReference type="PANTHER" id="PTHR11319">
    <property type="entry name" value="G PROTEIN-COUPLED RECEPTOR-RELATED"/>
    <property type="match status" value="1"/>
</dbReference>
<feature type="transmembrane region" description="Helical" evidence="1">
    <location>
        <begin position="381"/>
        <end position="398"/>
    </location>
</feature>
<keyword evidence="3" id="KW-1185">Reference proteome</keyword>
<reference evidence="2" key="1">
    <citation type="submission" date="2021-10" db="EMBL/GenBank/DDBJ databases">
        <title>Tropical sea cucumber genome reveals ecological adaptation and Cuvierian tubules defense mechanism.</title>
        <authorList>
            <person name="Chen T."/>
        </authorList>
    </citation>
    <scope>NUCLEOTIDE SEQUENCE</scope>
    <source>
        <strain evidence="2">Nanhai2018</strain>
        <tissue evidence="2">Muscle</tissue>
    </source>
</reference>
<feature type="transmembrane region" description="Helical" evidence="1">
    <location>
        <begin position="442"/>
        <end position="463"/>
    </location>
</feature>
<name>A0A9Q1CSF0_HOLLE</name>
<keyword evidence="1" id="KW-0812">Transmembrane</keyword>
<evidence type="ECO:0000256" key="1">
    <source>
        <dbReference type="SAM" id="Phobius"/>
    </source>
</evidence>
<gene>
    <name evidence="2" type="ORF">HOLleu_03777</name>
</gene>
<keyword evidence="1" id="KW-0472">Membrane</keyword>
<dbReference type="SMART" id="SM01411">
    <property type="entry name" value="Ephrin_rec_like"/>
    <property type="match status" value="2"/>
</dbReference>
<proteinExistence type="predicted"/>
<dbReference type="PANTHER" id="PTHR11319:SF35">
    <property type="entry name" value="OUTER MEMBRANE PROTEIN PMPC-RELATED"/>
    <property type="match status" value="1"/>
</dbReference>
<protein>
    <recommendedName>
        <fullName evidence="4">Tyrosine-protein kinase ephrin type A/B receptor-like domain-containing protein</fullName>
    </recommendedName>
</protein>
<feature type="transmembrane region" description="Helical" evidence="1">
    <location>
        <begin position="535"/>
        <end position="560"/>
    </location>
</feature>
<feature type="transmembrane region" description="Helical" evidence="1">
    <location>
        <begin position="334"/>
        <end position="354"/>
    </location>
</feature>
<evidence type="ECO:0000313" key="3">
    <source>
        <dbReference type="Proteomes" id="UP001152320"/>
    </source>
</evidence>
<keyword evidence="1" id="KW-1133">Transmembrane helix</keyword>
<dbReference type="OrthoDB" id="5964538at2759"/>
<evidence type="ECO:0000313" key="2">
    <source>
        <dbReference type="EMBL" id="KAJ8050538.1"/>
    </source>
</evidence>
<dbReference type="AlphaFoldDB" id="A0A9Q1CSF0"/>
<feature type="transmembrane region" description="Helical" evidence="1">
    <location>
        <begin position="575"/>
        <end position="595"/>
    </location>
</feature>
<organism evidence="2 3">
    <name type="scientific">Holothuria leucospilota</name>
    <name type="common">Black long sea cucumber</name>
    <name type="synonym">Mertensiothuria leucospilota</name>
    <dbReference type="NCBI Taxonomy" id="206669"/>
    <lineage>
        <taxon>Eukaryota</taxon>
        <taxon>Metazoa</taxon>
        <taxon>Echinodermata</taxon>
        <taxon>Eleutherozoa</taxon>
        <taxon>Echinozoa</taxon>
        <taxon>Holothuroidea</taxon>
        <taxon>Aspidochirotacea</taxon>
        <taxon>Aspidochirotida</taxon>
        <taxon>Holothuriidae</taxon>
        <taxon>Holothuria</taxon>
    </lineage>
</organism>
<dbReference type="EMBL" id="JAIZAY010000001">
    <property type="protein sequence ID" value="KAJ8050538.1"/>
    <property type="molecule type" value="Genomic_DNA"/>
</dbReference>
<accession>A0A9Q1CSF0</accession>
<dbReference type="Gene3D" id="2.10.50.10">
    <property type="entry name" value="Tumor Necrosis Factor Receptor, subunit A, domain 2"/>
    <property type="match status" value="1"/>
</dbReference>
<comment type="caution">
    <text evidence="2">The sequence shown here is derived from an EMBL/GenBank/DDBJ whole genome shotgun (WGS) entry which is preliminary data.</text>
</comment>
<feature type="transmembrane region" description="Helical" evidence="1">
    <location>
        <begin position="227"/>
        <end position="251"/>
    </location>
</feature>